<evidence type="ECO:0000256" key="1">
    <source>
        <dbReference type="SAM" id="MobiDB-lite"/>
    </source>
</evidence>
<dbReference type="InterPro" id="IPR013761">
    <property type="entry name" value="SAM/pointed_sf"/>
</dbReference>
<feature type="domain" description="CRIC" evidence="3">
    <location>
        <begin position="112"/>
        <end position="199"/>
    </location>
</feature>
<dbReference type="Pfam" id="PF00536">
    <property type="entry name" value="SAM_1"/>
    <property type="match status" value="1"/>
</dbReference>
<dbReference type="PANTHER" id="PTHR12844">
    <property type="entry name" value="CONNECTOR ENCHANCER OF KINASE SUPPRESSOR OF RAS"/>
    <property type="match status" value="1"/>
</dbReference>
<evidence type="ECO:0000259" key="3">
    <source>
        <dbReference type="PROSITE" id="PS51290"/>
    </source>
</evidence>
<protein>
    <submittedName>
        <fullName evidence="4">Connector enhancer of kinase suppressor of ras 2</fullName>
    </submittedName>
</protein>
<evidence type="ECO:0000313" key="5">
    <source>
        <dbReference type="Proteomes" id="UP000324222"/>
    </source>
</evidence>
<dbReference type="AlphaFoldDB" id="A0A5B7DXH5"/>
<dbReference type="InterPro" id="IPR001660">
    <property type="entry name" value="SAM"/>
</dbReference>
<feature type="compositionally biased region" description="Acidic residues" evidence="1">
    <location>
        <begin position="116"/>
        <end position="128"/>
    </location>
</feature>
<dbReference type="Pfam" id="PF10534">
    <property type="entry name" value="CRIC_ras_sig"/>
    <property type="match status" value="1"/>
</dbReference>
<dbReference type="InterPro" id="IPR017874">
    <property type="entry name" value="CRIC_domain"/>
</dbReference>
<dbReference type="Proteomes" id="UP000324222">
    <property type="component" value="Unassembled WGS sequence"/>
</dbReference>
<keyword evidence="4" id="KW-0418">Kinase</keyword>
<dbReference type="PROSITE" id="PS50105">
    <property type="entry name" value="SAM_DOMAIN"/>
    <property type="match status" value="1"/>
</dbReference>
<dbReference type="PANTHER" id="PTHR12844:SF42">
    <property type="entry name" value="CONNECTOR ENHANCER OF KSR PROTEIN CNK"/>
    <property type="match status" value="1"/>
</dbReference>
<comment type="caution">
    <text evidence="4">The sequence shown here is derived from an EMBL/GenBank/DDBJ whole genome shotgun (WGS) entry which is preliminary data.</text>
</comment>
<organism evidence="4 5">
    <name type="scientific">Portunus trituberculatus</name>
    <name type="common">Swimming crab</name>
    <name type="synonym">Neptunus trituberculatus</name>
    <dbReference type="NCBI Taxonomy" id="210409"/>
    <lineage>
        <taxon>Eukaryota</taxon>
        <taxon>Metazoa</taxon>
        <taxon>Ecdysozoa</taxon>
        <taxon>Arthropoda</taxon>
        <taxon>Crustacea</taxon>
        <taxon>Multicrustacea</taxon>
        <taxon>Malacostraca</taxon>
        <taxon>Eumalacostraca</taxon>
        <taxon>Eucarida</taxon>
        <taxon>Decapoda</taxon>
        <taxon>Pleocyemata</taxon>
        <taxon>Brachyura</taxon>
        <taxon>Eubrachyura</taxon>
        <taxon>Portunoidea</taxon>
        <taxon>Portunidae</taxon>
        <taxon>Portuninae</taxon>
        <taxon>Portunus</taxon>
    </lineage>
</organism>
<feature type="domain" description="SAM" evidence="2">
    <location>
        <begin position="9"/>
        <end position="74"/>
    </location>
</feature>
<evidence type="ECO:0000259" key="2">
    <source>
        <dbReference type="PROSITE" id="PS50105"/>
    </source>
</evidence>
<evidence type="ECO:0000313" key="4">
    <source>
        <dbReference type="EMBL" id="MPC25484.1"/>
    </source>
</evidence>
<dbReference type="SUPFAM" id="SSF47769">
    <property type="entry name" value="SAM/Pointed domain"/>
    <property type="match status" value="1"/>
</dbReference>
<keyword evidence="5" id="KW-1185">Reference proteome</keyword>
<dbReference type="Gene3D" id="1.10.150.50">
    <property type="entry name" value="Transcription Factor, Ets-1"/>
    <property type="match status" value="1"/>
</dbReference>
<accession>A0A5B7DXH5</accession>
<name>A0A5B7DXH5_PORTR</name>
<feature type="region of interest" description="Disordered" evidence="1">
    <location>
        <begin position="111"/>
        <end position="134"/>
    </location>
</feature>
<keyword evidence="4" id="KW-0808">Transferase</keyword>
<reference evidence="4 5" key="1">
    <citation type="submission" date="2019-05" db="EMBL/GenBank/DDBJ databases">
        <title>Another draft genome of Portunus trituberculatus and its Hox gene families provides insights of decapod evolution.</title>
        <authorList>
            <person name="Jeong J.-H."/>
            <person name="Song I."/>
            <person name="Kim S."/>
            <person name="Choi T."/>
            <person name="Kim D."/>
            <person name="Ryu S."/>
            <person name="Kim W."/>
        </authorList>
    </citation>
    <scope>NUCLEOTIDE SEQUENCE [LARGE SCALE GENOMIC DNA]</scope>
    <source>
        <tissue evidence="4">Muscle</tissue>
    </source>
</reference>
<gene>
    <name evidence="4" type="primary">Cnksr2</name>
    <name evidence="4" type="ORF">E2C01_018602</name>
</gene>
<dbReference type="EMBL" id="VSRR010001470">
    <property type="protein sequence ID" value="MPC25484.1"/>
    <property type="molecule type" value="Genomic_DNA"/>
</dbReference>
<dbReference type="OrthoDB" id="74412at2759"/>
<dbReference type="InterPro" id="IPR051566">
    <property type="entry name" value="CNKSR"/>
</dbReference>
<sequence>MAYVNVAEWNPYQVSEWLKGLDEVILPYVRHFASNQVDGKRLLQLSADTLPALRVTKVGHQEIILQAVDLLRNIHYHLNQENVQHLALRLSSKARSVCSELRYAAIAARTGGGSAGEEEDGEEEEEEAGQLRGMRKKQESVSTAVIGGVADVLSAVKCLVYWLNRQPFEGQERYDNIKKNLVELSIGLATIAQRDKFAENQASLILHICEKLVTKSDIIIQVSLYERKNSAECGQKFKSGITYYW</sequence>
<dbReference type="PROSITE" id="PS51290">
    <property type="entry name" value="CRIC"/>
    <property type="match status" value="1"/>
</dbReference>
<dbReference type="GO" id="GO:0016301">
    <property type="term" value="F:kinase activity"/>
    <property type="evidence" value="ECO:0007669"/>
    <property type="project" value="UniProtKB-KW"/>
</dbReference>
<dbReference type="SMART" id="SM00454">
    <property type="entry name" value="SAM"/>
    <property type="match status" value="1"/>
</dbReference>
<proteinExistence type="predicted"/>